<accession>A0A9D4CS19</accession>
<dbReference type="CDD" id="cd09275">
    <property type="entry name" value="RNase_HI_RT_DIRS1"/>
    <property type="match status" value="1"/>
</dbReference>
<gene>
    <name evidence="1" type="ORF">DPMN_056168</name>
</gene>
<proteinExistence type="predicted"/>
<comment type="caution">
    <text evidence="1">The sequence shown here is derived from an EMBL/GenBank/DDBJ whole genome shotgun (WGS) entry which is preliminary data.</text>
</comment>
<dbReference type="EMBL" id="JAIWYP010000012">
    <property type="protein sequence ID" value="KAH3730187.1"/>
    <property type="molecule type" value="Genomic_DNA"/>
</dbReference>
<evidence type="ECO:0000313" key="2">
    <source>
        <dbReference type="Proteomes" id="UP000828390"/>
    </source>
</evidence>
<name>A0A9D4CS19_DREPO</name>
<dbReference type="Proteomes" id="UP000828390">
    <property type="component" value="Unassembled WGS sequence"/>
</dbReference>
<organism evidence="1 2">
    <name type="scientific">Dreissena polymorpha</name>
    <name type="common">Zebra mussel</name>
    <name type="synonym">Mytilus polymorpha</name>
    <dbReference type="NCBI Taxonomy" id="45954"/>
    <lineage>
        <taxon>Eukaryota</taxon>
        <taxon>Metazoa</taxon>
        <taxon>Spiralia</taxon>
        <taxon>Lophotrochozoa</taxon>
        <taxon>Mollusca</taxon>
        <taxon>Bivalvia</taxon>
        <taxon>Autobranchia</taxon>
        <taxon>Heteroconchia</taxon>
        <taxon>Euheterodonta</taxon>
        <taxon>Imparidentia</taxon>
        <taxon>Neoheterodontei</taxon>
        <taxon>Myida</taxon>
        <taxon>Dreissenoidea</taxon>
        <taxon>Dreissenidae</taxon>
        <taxon>Dreissena</taxon>
    </lineage>
</organism>
<dbReference type="AlphaFoldDB" id="A0A9D4CS19"/>
<reference evidence="1" key="2">
    <citation type="submission" date="2020-11" db="EMBL/GenBank/DDBJ databases">
        <authorList>
            <person name="McCartney M.A."/>
            <person name="Auch B."/>
            <person name="Kono T."/>
            <person name="Mallez S."/>
            <person name="Becker A."/>
            <person name="Gohl D.M."/>
            <person name="Silverstein K.A.T."/>
            <person name="Koren S."/>
            <person name="Bechman K.B."/>
            <person name="Herman A."/>
            <person name="Abrahante J.E."/>
            <person name="Garbe J."/>
        </authorList>
    </citation>
    <scope>NUCLEOTIDE SEQUENCE</scope>
    <source>
        <strain evidence="1">Duluth1</strain>
        <tissue evidence="1">Whole animal</tissue>
    </source>
</reference>
<keyword evidence="2" id="KW-1185">Reference proteome</keyword>
<evidence type="ECO:0000313" key="1">
    <source>
        <dbReference type="EMBL" id="KAH3730187.1"/>
    </source>
</evidence>
<sequence length="192" mass="21224">MMSVPSSSIALPHSLFGMVSGQSVIADSNSSGVNSSSSVVARREDSLGRSAPSFLATVFISNDGREQGRVGAHLEPLSLIVTGLWSHQESHLHINTLEMRTVFLAVSLFQSHLRDSCAMVSTDNTSVVTYIQAQGEHILTPSIWKPGNYLVFARRSTFIFCPNIFQVVLTSWRMVCLANNNYFYRIGHFIKK</sequence>
<reference evidence="1" key="1">
    <citation type="journal article" date="2019" name="bioRxiv">
        <title>The Genome of the Zebra Mussel, Dreissena polymorpha: A Resource for Invasive Species Research.</title>
        <authorList>
            <person name="McCartney M.A."/>
            <person name="Auch B."/>
            <person name="Kono T."/>
            <person name="Mallez S."/>
            <person name="Zhang Y."/>
            <person name="Obille A."/>
            <person name="Becker A."/>
            <person name="Abrahante J.E."/>
            <person name="Garbe J."/>
            <person name="Badalamenti J.P."/>
            <person name="Herman A."/>
            <person name="Mangelson H."/>
            <person name="Liachko I."/>
            <person name="Sullivan S."/>
            <person name="Sone E.D."/>
            <person name="Koren S."/>
            <person name="Silverstein K.A.T."/>
            <person name="Beckman K.B."/>
            <person name="Gohl D.M."/>
        </authorList>
    </citation>
    <scope>NUCLEOTIDE SEQUENCE</scope>
    <source>
        <strain evidence="1">Duluth1</strain>
        <tissue evidence="1">Whole animal</tissue>
    </source>
</reference>
<protein>
    <submittedName>
        <fullName evidence="1">Uncharacterized protein</fullName>
    </submittedName>
</protein>